<dbReference type="EMBL" id="JABFDB010000027">
    <property type="protein sequence ID" value="NYZ23423.1"/>
    <property type="molecule type" value="Genomic_DNA"/>
</dbReference>
<evidence type="ECO:0000313" key="1">
    <source>
        <dbReference type="EMBL" id="NYZ23423.1"/>
    </source>
</evidence>
<comment type="caution">
    <text evidence="1">The sequence shown here is derived from an EMBL/GenBank/DDBJ whole genome shotgun (WGS) entry which is preliminary data.</text>
</comment>
<protein>
    <submittedName>
        <fullName evidence="1">Uncharacterized protein</fullName>
    </submittedName>
</protein>
<evidence type="ECO:0000313" key="2">
    <source>
        <dbReference type="Proteomes" id="UP000584642"/>
    </source>
</evidence>
<name>A0ABX2TJU0_9PROT</name>
<dbReference type="Proteomes" id="UP000584642">
    <property type="component" value="Unassembled WGS sequence"/>
</dbReference>
<dbReference type="RefSeq" id="WP_180285200.1">
    <property type="nucleotide sequence ID" value="NZ_JABFDB010000027.1"/>
</dbReference>
<proteinExistence type="predicted"/>
<organism evidence="1 2">
    <name type="scientific">Azospirillum oleiclasticum</name>
    <dbReference type="NCBI Taxonomy" id="2735135"/>
    <lineage>
        <taxon>Bacteria</taxon>
        <taxon>Pseudomonadati</taxon>
        <taxon>Pseudomonadota</taxon>
        <taxon>Alphaproteobacteria</taxon>
        <taxon>Rhodospirillales</taxon>
        <taxon>Azospirillaceae</taxon>
        <taxon>Azospirillum</taxon>
    </lineage>
</organism>
<accession>A0ABX2TJU0</accession>
<reference evidence="1 2" key="1">
    <citation type="submission" date="2020-05" db="EMBL/GenBank/DDBJ databases">
        <title>Azospirillum oleiclasticum sp. nov, a nitrogen-fixing and heavy crude oil-emulsifying bacterium isolated from the crude oil of Yumen Oilfield.</title>
        <authorList>
            <person name="Wu D."/>
            <person name="Cai M."/>
            <person name="Zhang X."/>
        </authorList>
    </citation>
    <scope>NUCLEOTIDE SEQUENCE [LARGE SCALE GENOMIC DNA]</scope>
    <source>
        <strain evidence="1 2">ROY-1-1-2</strain>
    </source>
</reference>
<keyword evidence="2" id="KW-1185">Reference proteome</keyword>
<gene>
    <name evidence="1" type="ORF">HND93_27295</name>
</gene>
<sequence length="53" mass="5397">MSLVGVCVLASVVGVPALLMLAALVQGARAARSVRVEALRSGAEPQPAPDRRS</sequence>